<feature type="transmembrane region" description="Helical" evidence="7">
    <location>
        <begin position="6"/>
        <end position="23"/>
    </location>
</feature>
<feature type="transmembrane region" description="Helical" evidence="7">
    <location>
        <begin position="223"/>
        <end position="244"/>
    </location>
</feature>
<evidence type="ECO:0000256" key="4">
    <source>
        <dbReference type="ARBA" id="ARBA00022692"/>
    </source>
</evidence>
<keyword evidence="6 7" id="KW-0472">Membrane</keyword>
<feature type="transmembrane region" description="Helical" evidence="7">
    <location>
        <begin position="35"/>
        <end position="54"/>
    </location>
</feature>
<sequence>MLSVLTGNILPVFSVLALGFILGRAGTVSEGEARAANRIAFLIFQPALIFPLVAKYDASTFPIVALALYVAAQAICFTLAYLTARRIFGREHGESWLLGMAVVFTNTLLYVWPISVLIYGAAGATPITAIVAWDSTVSFAFFIISMELIAGKYGTGAAVRSMGRNPVLMAILLGLVVNLSGLTLPAPVETALHYAGVAASPLTLLAVGIILSGSRLTPTPVVAGISALKLLLFPAMVWALIAVVHPSDPAAPQFLLAAAGPSGMMAFSLALLHGVRTDAITPVIIWTSLLSTVPLALLA</sequence>
<dbReference type="Pfam" id="PF03547">
    <property type="entry name" value="Mem_trans"/>
    <property type="match status" value="2"/>
</dbReference>
<feature type="transmembrane region" description="Helical" evidence="7">
    <location>
        <begin position="250"/>
        <end position="272"/>
    </location>
</feature>
<dbReference type="GO" id="GO:0016020">
    <property type="term" value="C:membrane"/>
    <property type="evidence" value="ECO:0007669"/>
    <property type="project" value="UniProtKB-SubCell"/>
</dbReference>
<organism evidence="8 9">
    <name type="scientific">Seohaeicola zhoushanensis</name>
    <dbReference type="NCBI Taxonomy" id="1569283"/>
    <lineage>
        <taxon>Bacteria</taxon>
        <taxon>Pseudomonadati</taxon>
        <taxon>Pseudomonadota</taxon>
        <taxon>Alphaproteobacteria</taxon>
        <taxon>Rhodobacterales</taxon>
        <taxon>Roseobacteraceae</taxon>
        <taxon>Seohaeicola</taxon>
    </lineage>
</organism>
<dbReference type="PANTHER" id="PTHR36838:SF3">
    <property type="entry name" value="TRANSPORTER AUXIN EFFLUX CARRIER EC FAMILY"/>
    <property type="match status" value="1"/>
</dbReference>
<feature type="transmembrane region" description="Helical" evidence="7">
    <location>
        <begin position="60"/>
        <end position="84"/>
    </location>
</feature>
<dbReference type="AlphaFoldDB" id="A0A8J3GZS6"/>
<feature type="transmembrane region" description="Helical" evidence="7">
    <location>
        <begin position="192"/>
        <end position="211"/>
    </location>
</feature>
<keyword evidence="9" id="KW-1185">Reference proteome</keyword>
<feature type="transmembrane region" description="Helical" evidence="7">
    <location>
        <begin position="127"/>
        <end position="146"/>
    </location>
</feature>
<comment type="subcellular location">
    <subcellularLocation>
        <location evidence="1">Membrane</location>
        <topology evidence="1">Multi-pass membrane protein</topology>
    </subcellularLocation>
</comment>
<keyword evidence="2" id="KW-0813">Transport</keyword>
<protein>
    <submittedName>
        <fullName evidence="8">Malonate transporter</fullName>
    </submittedName>
</protein>
<reference evidence="8" key="2">
    <citation type="submission" date="2020-09" db="EMBL/GenBank/DDBJ databases">
        <authorList>
            <person name="Sun Q."/>
            <person name="Kim S."/>
        </authorList>
    </citation>
    <scope>NUCLEOTIDE SEQUENCE</scope>
    <source>
        <strain evidence="8">KCTC 42650</strain>
    </source>
</reference>
<dbReference type="PANTHER" id="PTHR36838">
    <property type="entry name" value="AUXIN EFFLUX CARRIER FAMILY PROTEIN"/>
    <property type="match status" value="1"/>
</dbReference>
<evidence type="ECO:0000256" key="3">
    <source>
        <dbReference type="ARBA" id="ARBA00022475"/>
    </source>
</evidence>
<dbReference type="InterPro" id="IPR004776">
    <property type="entry name" value="Mem_transp_PIN-like"/>
</dbReference>
<proteinExistence type="predicted"/>
<name>A0A8J3GZS6_9RHOB</name>
<evidence type="ECO:0000256" key="6">
    <source>
        <dbReference type="ARBA" id="ARBA00023136"/>
    </source>
</evidence>
<evidence type="ECO:0000313" key="8">
    <source>
        <dbReference type="EMBL" id="GHF56179.1"/>
    </source>
</evidence>
<evidence type="ECO:0000313" key="9">
    <source>
        <dbReference type="Proteomes" id="UP000626220"/>
    </source>
</evidence>
<dbReference type="GO" id="GO:0055085">
    <property type="term" value="P:transmembrane transport"/>
    <property type="evidence" value="ECO:0007669"/>
    <property type="project" value="InterPro"/>
</dbReference>
<gene>
    <name evidence="8" type="ORF">GCM10017056_29740</name>
</gene>
<accession>A0A8J3GZS6</accession>
<evidence type="ECO:0000256" key="1">
    <source>
        <dbReference type="ARBA" id="ARBA00004141"/>
    </source>
</evidence>
<evidence type="ECO:0000256" key="5">
    <source>
        <dbReference type="ARBA" id="ARBA00022989"/>
    </source>
</evidence>
<feature type="transmembrane region" description="Helical" evidence="7">
    <location>
        <begin position="167"/>
        <end position="186"/>
    </location>
</feature>
<evidence type="ECO:0000256" key="2">
    <source>
        <dbReference type="ARBA" id="ARBA00022448"/>
    </source>
</evidence>
<feature type="transmembrane region" description="Helical" evidence="7">
    <location>
        <begin position="279"/>
        <end position="298"/>
    </location>
</feature>
<evidence type="ECO:0000256" key="7">
    <source>
        <dbReference type="SAM" id="Phobius"/>
    </source>
</evidence>
<keyword evidence="5 7" id="KW-1133">Transmembrane helix</keyword>
<reference evidence="8" key="1">
    <citation type="journal article" date="2014" name="Int. J. Syst. Evol. Microbiol.">
        <title>Complete genome sequence of Corynebacterium casei LMG S-19264T (=DSM 44701T), isolated from a smear-ripened cheese.</title>
        <authorList>
            <consortium name="US DOE Joint Genome Institute (JGI-PGF)"/>
            <person name="Walter F."/>
            <person name="Albersmeier A."/>
            <person name="Kalinowski J."/>
            <person name="Ruckert C."/>
        </authorList>
    </citation>
    <scope>NUCLEOTIDE SEQUENCE</scope>
    <source>
        <strain evidence="8">KCTC 42650</strain>
    </source>
</reference>
<feature type="transmembrane region" description="Helical" evidence="7">
    <location>
        <begin position="96"/>
        <end position="121"/>
    </location>
</feature>
<comment type="caution">
    <text evidence="8">The sequence shown here is derived from an EMBL/GenBank/DDBJ whole genome shotgun (WGS) entry which is preliminary data.</text>
</comment>
<dbReference type="EMBL" id="BNCJ01000008">
    <property type="protein sequence ID" value="GHF56179.1"/>
    <property type="molecule type" value="Genomic_DNA"/>
</dbReference>
<keyword evidence="4 7" id="KW-0812">Transmembrane</keyword>
<dbReference type="Proteomes" id="UP000626220">
    <property type="component" value="Unassembled WGS sequence"/>
</dbReference>
<dbReference type="RefSeq" id="WP_189680878.1">
    <property type="nucleotide sequence ID" value="NZ_BNCJ01000008.1"/>
</dbReference>
<keyword evidence="3" id="KW-1003">Cell membrane</keyword>